<dbReference type="SUPFAM" id="SSF53067">
    <property type="entry name" value="Actin-like ATPase domain"/>
    <property type="match status" value="2"/>
</dbReference>
<dbReference type="Gene3D" id="3.30.420.40">
    <property type="match status" value="2"/>
</dbReference>
<dbReference type="Pfam" id="PF02491">
    <property type="entry name" value="SHS2_FTSA"/>
    <property type="match status" value="1"/>
</dbReference>
<dbReference type="PANTHER" id="PTHR32432:SF4">
    <property type="entry name" value="CELL DIVISION PROTEIN FTSA"/>
    <property type="match status" value="1"/>
</dbReference>
<dbReference type="Gene3D" id="3.30.1490.110">
    <property type="match status" value="1"/>
</dbReference>
<dbReference type="HAMAP" id="MF_02033">
    <property type="entry name" value="FtsA"/>
    <property type="match status" value="1"/>
</dbReference>
<evidence type="ECO:0000256" key="4">
    <source>
        <dbReference type="ARBA" id="ARBA00023306"/>
    </source>
</evidence>
<organism evidence="8 9">
    <name type="scientific">Campylobacter suis</name>
    <dbReference type="NCBI Taxonomy" id="2790657"/>
    <lineage>
        <taxon>Bacteria</taxon>
        <taxon>Pseudomonadati</taxon>
        <taxon>Campylobacterota</taxon>
        <taxon>Epsilonproteobacteria</taxon>
        <taxon>Campylobacterales</taxon>
        <taxon>Campylobacteraceae</taxon>
        <taxon>Campylobacter</taxon>
    </lineage>
</organism>
<proteinExistence type="inferred from homology"/>
<protein>
    <recommendedName>
        <fullName evidence="5 6">Cell division protein FtsA</fullName>
    </recommendedName>
</protein>
<keyword evidence="1 5" id="KW-1003">Cell membrane</keyword>
<dbReference type="PANTHER" id="PTHR32432">
    <property type="entry name" value="CELL DIVISION PROTEIN FTSA-RELATED"/>
    <property type="match status" value="1"/>
</dbReference>
<evidence type="ECO:0000313" key="8">
    <source>
        <dbReference type="EMBL" id="CAD7287188.1"/>
    </source>
</evidence>
<dbReference type="EMBL" id="CAJHOE010000001">
    <property type="protein sequence ID" value="CAD7287188.1"/>
    <property type="molecule type" value="Genomic_DNA"/>
</dbReference>
<keyword evidence="9" id="KW-1185">Reference proteome</keyword>
<comment type="subcellular location">
    <subcellularLocation>
        <location evidence="5">Cell membrane</location>
        <topology evidence="5">Peripheral membrane protein</topology>
        <orientation evidence="5">Cytoplasmic side</orientation>
    </subcellularLocation>
    <text evidence="5">Localizes to the Z ring in an FtsZ-dependent manner. Targeted to the membrane through a conserved C-terminal amphipathic helix.</text>
</comment>
<evidence type="ECO:0000256" key="1">
    <source>
        <dbReference type="ARBA" id="ARBA00022475"/>
    </source>
</evidence>
<evidence type="ECO:0000313" key="9">
    <source>
        <dbReference type="Proteomes" id="UP000789359"/>
    </source>
</evidence>
<keyword evidence="2 5" id="KW-0132">Cell division</keyword>
<evidence type="ECO:0000256" key="2">
    <source>
        <dbReference type="ARBA" id="ARBA00022618"/>
    </source>
</evidence>
<dbReference type="Pfam" id="PF14450">
    <property type="entry name" value="FtsA"/>
    <property type="match status" value="1"/>
</dbReference>
<gene>
    <name evidence="5 8" type="primary">ftsA</name>
    <name evidence="8" type="ORF">LMG8286_00819</name>
</gene>
<evidence type="ECO:0000256" key="6">
    <source>
        <dbReference type="PIRNR" id="PIRNR003101"/>
    </source>
</evidence>
<dbReference type="SMART" id="SM00842">
    <property type="entry name" value="FtsA"/>
    <property type="match status" value="1"/>
</dbReference>
<dbReference type="NCBIfam" id="TIGR01174">
    <property type="entry name" value="ftsA"/>
    <property type="match status" value="1"/>
</dbReference>
<dbReference type="PIRSF" id="PIRSF003101">
    <property type="entry name" value="FtsA"/>
    <property type="match status" value="1"/>
</dbReference>
<dbReference type="InterPro" id="IPR043129">
    <property type="entry name" value="ATPase_NBD"/>
</dbReference>
<evidence type="ECO:0000259" key="7">
    <source>
        <dbReference type="SMART" id="SM00842"/>
    </source>
</evidence>
<dbReference type="InterPro" id="IPR050696">
    <property type="entry name" value="FtsA/MreB"/>
</dbReference>
<dbReference type="Proteomes" id="UP000789359">
    <property type="component" value="Unassembled WGS sequence"/>
</dbReference>
<keyword evidence="4 5" id="KW-0131">Cell cycle</keyword>
<feature type="domain" description="SHS2" evidence="7">
    <location>
        <begin position="5"/>
        <end position="191"/>
    </location>
</feature>
<name>A0ABN7K3S2_9BACT</name>
<comment type="function">
    <text evidence="5 6">Cell division protein that is involved in the assembly of the Z ring. May serve as a membrane anchor for the Z ring.</text>
</comment>
<comment type="subunit">
    <text evidence="5">Self-interacts. Interacts with FtsZ.</text>
</comment>
<sequence>MGTKILGIDIGSFQIRAVMAEQTEDSIKIIGIGEEKAQGVKKGTISNIEHASRSIKSAIEKAQRIAGTQYEKVVVSISGAYTKSTESGSVVNLPNHEIGIKEIERAITTAKHNAMIPSDYEILHVLPYSFKVDEQEHIEDPLGMNANRLEVQTYIIMVQKSYLSNVKKAVSMAGVKADNIVLSGYASAISTLNDDEKELGVALIDMGGSTCNVVIHSGNSVRYNGFLPVGSTNITNDISMVLHTPFHKAEELKLEYSSLLKRSTDIIEIPVLGDESKTSEVSMDIVSNVIFSRVEETLMILNEMLQTKRELVGAGVVLTGGMTKLDELRDAAGAIFKNMQVRIAKAKEFDGLYERDPSHSCAIGLCMYGAGYFTPYELDSEQKMRYKGEAITKPRAEFKNMHAEHTKPIIQEQKLDLNLSDIKIENTQAQAKNELADISIEKPKKPNILATFWNKLTQAF</sequence>
<dbReference type="RefSeq" id="WP_230056576.1">
    <property type="nucleotide sequence ID" value="NZ_CAJHOE010000001.1"/>
</dbReference>
<comment type="caution">
    <text evidence="8">The sequence shown here is derived from an EMBL/GenBank/DDBJ whole genome shotgun (WGS) entry which is preliminary data.</text>
</comment>
<evidence type="ECO:0000256" key="5">
    <source>
        <dbReference type="HAMAP-Rule" id="MF_02033"/>
    </source>
</evidence>
<dbReference type="InterPro" id="IPR003494">
    <property type="entry name" value="SHS2_FtsA"/>
</dbReference>
<comment type="similarity">
    <text evidence="5 6">Belongs to the FtsA/MreB family.</text>
</comment>
<dbReference type="CDD" id="cd24048">
    <property type="entry name" value="ASKHA_NBD_FtsA"/>
    <property type="match status" value="1"/>
</dbReference>
<reference evidence="8 9" key="1">
    <citation type="submission" date="2020-11" db="EMBL/GenBank/DDBJ databases">
        <authorList>
            <person name="Peeters C."/>
        </authorList>
    </citation>
    <scope>NUCLEOTIDE SEQUENCE [LARGE SCALE GENOMIC DNA]</scope>
    <source>
        <strain evidence="8 9">LMG 8286</strain>
    </source>
</reference>
<evidence type="ECO:0000256" key="3">
    <source>
        <dbReference type="ARBA" id="ARBA00023136"/>
    </source>
</evidence>
<keyword evidence="3 5" id="KW-0472">Membrane</keyword>
<dbReference type="GO" id="GO:0051301">
    <property type="term" value="P:cell division"/>
    <property type="evidence" value="ECO:0007669"/>
    <property type="project" value="UniProtKB-KW"/>
</dbReference>
<dbReference type="InterPro" id="IPR020823">
    <property type="entry name" value="Cell_div_FtsA"/>
</dbReference>
<accession>A0ABN7K3S2</accession>